<accession>A0ABV4FMC8</accession>
<dbReference type="Proteomes" id="UP001565369">
    <property type="component" value="Unassembled WGS sequence"/>
</dbReference>
<protein>
    <submittedName>
        <fullName evidence="1">Uncharacterized protein</fullName>
    </submittedName>
</protein>
<keyword evidence="2" id="KW-1185">Reference proteome</keyword>
<sequence length="35" mass="3835">MLRDEQLSILRDISQSVAFADDRHGKMASSSPTAT</sequence>
<name>A0ABV4FMC8_9BRAD</name>
<proteinExistence type="predicted"/>
<reference evidence="1 2" key="1">
    <citation type="submission" date="2024-07" db="EMBL/GenBank/DDBJ databases">
        <title>Genomic Encyclopedia of Type Strains, Phase V (KMG-V): Genome sequencing to study the core and pangenomes of soil and plant-associated prokaryotes.</title>
        <authorList>
            <person name="Whitman W."/>
        </authorList>
    </citation>
    <scope>NUCLEOTIDE SEQUENCE [LARGE SCALE GENOMIC DNA]</scope>
    <source>
        <strain evidence="1 2">USDA 152</strain>
    </source>
</reference>
<organism evidence="1 2">
    <name type="scientific">Bradyrhizobium ottawaense</name>
    <dbReference type="NCBI Taxonomy" id="931866"/>
    <lineage>
        <taxon>Bacteria</taxon>
        <taxon>Pseudomonadati</taxon>
        <taxon>Pseudomonadota</taxon>
        <taxon>Alphaproteobacteria</taxon>
        <taxon>Hyphomicrobiales</taxon>
        <taxon>Nitrobacteraceae</taxon>
        <taxon>Bradyrhizobium</taxon>
    </lineage>
</organism>
<evidence type="ECO:0000313" key="1">
    <source>
        <dbReference type="EMBL" id="MEY9452059.1"/>
    </source>
</evidence>
<gene>
    <name evidence="1" type="ORF">ABIG07_001007</name>
</gene>
<comment type="caution">
    <text evidence="1">The sequence shown here is derived from an EMBL/GenBank/DDBJ whole genome shotgun (WGS) entry which is preliminary data.</text>
</comment>
<evidence type="ECO:0000313" key="2">
    <source>
        <dbReference type="Proteomes" id="UP001565369"/>
    </source>
</evidence>
<dbReference type="EMBL" id="JBGBZJ010000003">
    <property type="protein sequence ID" value="MEY9452059.1"/>
    <property type="molecule type" value="Genomic_DNA"/>
</dbReference>